<keyword evidence="3" id="KW-0902">Two-component regulatory system</keyword>
<dbReference type="InterPro" id="IPR015943">
    <property type="entry name" value="WD40/YVTN_repeat-like_dom_sf"/>
</dbReference>
<dbReference type="Gene3D" id="1.20.5.1930">
    <property type="match status" value="1"/>
</dbReference>
<dbReference type="InterPro" id="IPR003594">
    <property type="entry name" value="HATPase_dom"/>
</dbReference>
<dbReference type="Gene3D" id="3.30.565.10">
    <property type="entry name" value="Histidine kinase-like ATPase, C-terminal domain"/>
    <property type="match status" value="1"/>
</dbReference>
<dbReference type="InterPro" id="IPR050482">
    <property type="entry name" value="Sensor_HK_TwoCompSys"/>
</dbReference>
<dbReference type="InterPro" id="IPR011123">
    <property type="entry name" value="Y_Y_Y"/>
</dbReference>
<evidence type="ECO:0000256" key="1">
    <source>
        <dbReference type="ARBA" id="ARBA00022679"/>
    </source>
</evidence>
<dbReference type="SUPFAM" id="SSF63829">
    <property type="entry name" value="Calcium-dependent phosphotriesterase"/>
    <property type="match status" value="2"/>
</dbReference>
<reference evidence="5 6" key="1">
    <citation type="submission" date="2019-12" db="EMBL/GenBank/DDBJ databases">
        <title>Novel species isolated from a subtropical stream in China.</title>
        <authorList>
            <person name="Lu H."/>
        </authorList>
    </citation>
    <scope>NUCLEOTIDE SEQUENCE [LARGE SCALE GENOMIC DNA]</scope>
    <source>
        <strain evidence="5 6">FT94W</strain>
    </source>
</reference>
<dbReference type="Pfam" id="PF02518">
    <property type="entry name" value="HATPase_c"/>
    <property type="match status" value="1"/>
</dbReference>
<dbReference type="SUPFAM" id="SSF55874">
    <property type="entry name" value="ATPase domain of HSP90 chaperone/DNA topoisomerase II/histidine kinase"/>
    <property type="match status" value="1"/>
</dbReference>
<dbReference type="CDD" id="cd16917">
    <property type="entry name" value="HATPase_UhpB-NarQ-NarX-like"/>
    <property type="match status" value="1"/>
</dbReference>
<keyword evidence="1" id="KW-0808">Transferase</keyword>
<keyword evidence="6" id="KW-1185">Reference proteome</keyword>
<dbReference type="EMBL" id="WWCO01000010">
    <property type="protein sequence ID" value="MYM35878.1"/>
    <property type="molecule type" value="Genomic_DNA"/>
</dbReference>
<comment type="caution">
    <text evidence="5">The sequence shown here is derived from an EMBL/GenBank/DDBJ whole genome shotgun (WGS) entry which is preliminary data.</text>
</comment>
<dbReference type="Gene3D" id="2.60.40.10">
    <property type="entry name" value="Immunoglobulins"/>
    <property type="match status" value="1"/>
</dbReference>
<dbReference type="Pfam" id="PF07730">
    <property type="entry name" value="HisKA_3"/>
    <property type="match status" value="1"/>
</dbReference>
<sequence>MGAARIAWLVFGLWSWWPAVAAPADDLSFERRRWTQADGAPAQTTSIAQTSDGLLWFSSLIGLYSFDGVTFRRETEVFGHALVSSNILSVLALPNNGLAVGYKFGGVSLFSPQGVRHFRPGTDFPLGSTKQIISDAQGHLYACTSTAIVALRGQTWQALGTRSFPKKTPGIIAIDRSGTLWAQLGTGLYAFDNARDQFSLVARINPSSTISSVNGVLRVKLESGEFANIERSGRIEVLPLGESRRYASLVQGPASILLGARDGGLGKLVQDADGRWRETEFYPPFYDAVAASGNLPFLALLDREGNLWEARTAAVQRLRLQRFHHIKMQDWLWFVQRGIGDEMWIGGARDTMQRLKSDGTVQATQLISPNVSLRVSPGQVWLGTESELWEFNQNSERRWPLPAQLQNQFGIQALAREASGTLLVSIMRNGLWRFDQGVWTQDQRAAHLKDATPISMLTDGAGRTWVGFTDSRLGLLTPDGMDLVSARLKLKIGNVLSMLEIGGRLLIGGDAGVAWVAPQGVQMMQFRRGQQVQRVTGMVLDHAGRLWMHGDEGLHVLSAGGLEKFWHAPQTVLETELFNFEDGVRGVASPTRPLPSLALDGEGRVYYATMLQVGWADPDTIRRNPRPPDVLIRSLATPDRQYRPVSGTVLPELTTAVDIGFTAPALSIPERVRMKYRLDGVDREWREIQQERAAHYTNLAPGKYRFQVIAANEDGVWNLQGAELVFTIAPAFWQTAWFRAGCGLLLALAAWRLYRWRVAIVKARALDYAEGQWHATLQERGRIARSLHDNLLQAVQALMMQFHLLQSKLTREPELQAKIEAVLDHAQQLVQETRDEVMGLRSVNLDQDWTGELRRTIAGMAPDIAQKLEFVVQGCAGRVTAPTVEEISCVVREAVLNSARHAHASQIQVNLQFNDEQVVGQVIDDGIGIDGALAGAGKTGHFGIVGMRERLQRMGGNLNIARRDKQGGTLVRFTIPASQAYRVL</sequence>
<evidence type="ECO:0000259" key="4">
    <source>
        <dbReference type="SMART" id="SM00387"/>
    </source>
</evidence>
<evidence type="ECO:0000256" key="3">
    <source>
        <dbReference type="ARBA" id="ARBA00023012"/>
    </source>
</evidence>
<dbReference type="PANTHER" id="PTHR24421">
    <property type="entry name" value="NITRATE/NITRITE SENSOR PROTEIN NARX-RELATED"/>
    <property type="match status" value="1"/>
</dbReference>
<feature type="domain" description="Histidine kinase/HSP90-like ATPase" evidence="4">
    <location>
        <begin position="882"/>
        <end position="979"/>
    </location>
</feature>
<evidence type="ECO:0000313" key="6">
    <source>
        <dbReference type="Proteomes" id="UP000449678"/>
    </source>
</evidence>
<accession>A0ABW9V8B0</accession>
<evidence type="ECO:0000256" key="2">
    <source>
        <dbReference type="ARBA" id="ARBA00022777"/>
    </source>
</evidence>
<keyword evidence="2" id="KW-0418">Kinase</keyword>
<evidence type="ECO:0000313" key="5">
    <source>
        <dbReference type="EMBL" id="MYM35878.1"/>
    </source>
</evidence>
<organism evidence="5 6">
    <name type="scientific">Duganella lactea</name>
    <dbReference type="NCBI Taxonomy" id="2692173"/>
    <lineage>
        <taxon>Bacteria</taxon>
        <taxon>Pseudomonadati</taxon>
        <taxon>Pseudomonadota</taxon>
        <taxon>Betaproteobacteria</taxon>
        <taxon>Burkholderiales</taxon>
        <taxon>Oxalobacteraceae</taxon>
        <taxon>Telluria group</taxon>
        <taxon>Duganella</taxon>
    </lineage>
</organism>
<dbReference type="InterPro" id="IPR036890">
    <property type="entry name" value="HATPase_C_sf"/>
</dbReference>
<proteinExistence type="predicted"/>
<name>A0ABW9V8B0_9BURK</name>
<dbReference type="SMART" id="SM00387">
    <property type="entry name" value="HATPase_c"/>
    <property type="match status" value="1"/>
</dbReference>
<protein>
    <recommendedName>
        <fullName evidence="4">Histidine kinase/HSP90-like ATPase domain-containing protein</fullName>
    </recommendedName>
</protein>
<dbReference type="RefSeq" id="WP_160991246.1">
    <property type="nucleotide sequence ID" value="NZ_WWCO01000010.1"/>
</dbReference>
<dbReference type="Proteomes" id="UP000449678">
    <property type="component" value="Unassembled WGS sequence"/>
</dbReference>
<gene>
    <name evidence="5" type="ORF">GTP38_16200</name>
</gene>
<dbReference type="Pfam" id="PF07495">
    <property type="entry name" value="Y_Y_Y"/>
    <property type="match status" value="1"/>
</dbReference>
<dbReference type="Gene3D" id="2.130.10.10">
    <property type="entry name" value="YVTN repeat-like/Quinoprotein amine dehydrogenase"/>
    <property type="match status" value="2"/>
</dbReference>
<dbReference type="InterPro" id="IPR013783">
    <property type="entry name" value="Ig-like_fold"/>
</dbReference>
<dbReference type="InterPro" id="IPR011712">
    <property type="entry name" value="Sig_transdc_His_kin_sub3_dim/P"/>
</dbReference>